<name>A0AAV7WQ13_PLEWA</name>
<comment type="caution">
    <text evidence="1">The sequence shown here is derived from an EMBL/GenBank/DDBJ whole genome shotgun (WGS) entry which is preliminary data.</text>
</comment>
<proteinExistence type="predicted"/>
<keyword evidence="2" id="KW-1185">Reference proteome</keyword>
<evidence type="ECO:0000313" key="1">
    <source>
        <dbReference type="EMBL" id="KAJ1216169.1"/>
    </source>
</evidence>
<organism evidence="1 2">
    <name type="scientific">Pleurodeles waltl</name>
    <name type="common">Iberian ribbed newt</name>
    <dbReference type="NCBI Taxonomy" id="8319"/>
    <lineage>
        <taxon>Eukaryota</taxon>
        <taxon>Metazoa</taxon>
        <taxon>Chordata</taxon>
        <taxon>Craniata</taxon>
        <taxon>Vertebrata</taxon>
        <taxon>Euteleostomi</taxon>
        <taxon>Amphibia</taxon>
        <taxon>Batrachia</taxon>
        <taxon>Caudata</taxon>
        <taxon>Salamandroidea</taxon>
        <taxon>Salamandridae</taxon>
        <taxon>Pleurodelinae</taxon>
        <taxon>Pleurodeles</taxon>
    </lineage>
</organism>
<accession>A0AAV7WQ13</accession>
<protein>
    <submittedName>
        <fullName evidence="1">Uncharacterized protein</fullName>
    </submittedName>
</protein>
<sequence>MLSGPLGSPQSQRRPRLSPIRCRILSSSVDGGMGLTQPRPLGSVASCPLRTCHFVCETSYAKDLLFSPQFCRSRSADQVSLVPHAVSVVPFLFRPAAHSPNHRHFAGHLLCARSARHFECGTLHPLSAFPGPANSGTQIFCPGSCPDLPPSLFSSGEGRFMHVSRADDGGVRSTFKVRPPS</sequence>
<evidence type="ECO:0000313" key="2">
    <source>
        <dbReference type="Proteomes" id="UP001066276"/>
    </source>
</evidence>
<dbReference type="Proteomes" id="UP001066276">
    <property type="component" value="Chromosome 1_1"/>
</dbReference>
<dbReference type="AlphaFoldDB" id="A0AAV7WQ13"/>
<reference evidence="1" key="1">
    <citation type="journal article" date="2022" name="bioRxiv">
        <title>Sequencing and chromosome-scale assembly of the giantPleurodeles waltlgenome.</title>
        <authorList>
            <person name="Brown T."/>
            <person name="Elewa A."/>
            <person name="Iarovenko S."/>
            <person name="Subramanian E."/>
            <person name="Araus A.J."/>
            <person name="Petzold A."/>
            <person name="Susuki M."/>
            <person name="Suzuki K.-i.T."/>
            <person name="Hayashi T."/>
            <person name="Toyoda A."/>
            <person name="Oliveira C."/>
            <person name="Osipova E."/>
            <person name="Leigh N.D."/>
            <person name="Simon A."/>
            <person name="Yun M.H."/>
        </authorList>
    </citation>
    <scope>NUCLEOTIDE SEQUENCE</scope>
    <source>
        <strain evidence="1">20211129_DDA</strain>
        <tissue evidence="1">Liver</tissue>
    </source>
</reference>
<gene>
    <name evidence="1" type="ORF">NDU88_003775</name>
</gene>
<dbReference type="EMBL" id="JANPWB010000001">
    <property type="protein sequence ID" value="KAJ1216169.1"/>
    <property type="molecule type" value="Genomic_DNA"/>
</dbReference>